<keyword evidence="5" id="KW-0460">Magnesium</keyword>
<dbReference type="EMBL" id="CP007029">
    <property type="protein sequence ID" value="AHE97350.1"/>
    <property type="molecule type" value="Genomic_DNA"/>
</dbReference>
<protein>
    <submittedName>
        <fullName evidence="8">Farnesyl-diphosphate synthase</fullName>
    </submittedName>
</protein>
<dbReference type="SFLD" id="SFLDS00005">
    <property type="entry name" value="Isoprenoid_Synthase_Type_I"/>
    <property type="match status" value="1"/>
</dbReference>
<evidence type="ECO:0000256" key="3">
    <source>
        <dbReference type="ARBA" id="ARBA00022679"/>
    </source>
</evidence>
<keyword evidence="6" id="KW-0414">Isoprene biosynthesis</keyword>
<dbReference type="GO" id="GO:0046872">
    <property type="term" value="F:metal ion binding"/>
    <property type="evidence" value="ECO:0007669"/>
    <property type="project" value="UniProtKB-KW"/>
</dbReference>
<dbReference type="AlphaFoldDB" id="W0DKD1"/>
<dbReference type="NCBIfam" id="NF045485">
    <property type="entry name" value="FPPsyn"/>
    <property type="match status" value="1"/>
</dbReference>
<dbReference type="CDD" id="cd00685">
    <property type="entry name" value="Trans_IPPS_HT"/>
    <property type="match status" value="1"/>
</dbReference>
<dbReference type="HOGENOM" id="CLU_014015_0_1_6"/>
<evidence type="ECO:0000256" key="6">
    <source>
        <dbReference type="ARBA" id="ARBA00023229"/>
    </source>
</evidence>
<dbReference type="STRING" id="713585.THITH_02625"/>
<comment type="cofactor">
    <cofactor evidence="1">
        <name>Mg(2+)</name>
        <dbReference type="ChEBI" id="CHEBI:18420"/>
    </cofactor>
</comment>
<accession>W0DKD1</accession>
<dbReference type="PANTHER" id="PTHR43281">
    <property type="entry name" value="FARNESYL DIPHOSPHATE SYNTHASE"/>
    <property type="match status" value="1"/>
</dbReference>
<dbReference type="SUPFAM" id="SSF48576">
    <property type="entry name" value="Terpenoid synthases"/>
    <property type="match status" value="1"/>
</dbReference>
<dbReference type="InterPro" id="IPR000092">
    <property type="entry name" value="Polyprenyl_synt"/>
</dbReference>
<dbReference type="PROSITE" id="PS00723">
    <property type="entry name" value="POLYPRENYL_SYNTHASE_1"/>
    <property type="match status" value="1"/>
</dbReference>
<dbReference type="GO" id="GO:0005737">
    <property type="term" value="C:cytoplasm"/>
    <property type="evidence" value="ECO:0007669"/>
    <property type="project" value="UniProtKB-ARBA"/>
</dbReference>
<keyword evidence="4" id="KW-0479">Metal-binding</keyword>
<evidence type="ECO:0000313" key="9">
    <source>
        <dbReference type="Proteomes" id="UP000005289"/>
    </source>
</evidence>
<evidence type="ECO:0000256" key="4">
    <source>
        <dbReference type="ARBA" id="ARBA00022723"/>
    </source>
</evidence>
<dbReference type="NCBIfam" id="NF007877">
    <property type="entry name" value="PRK10581.1"/>
    <property type="match status" value="1"/>
</dbReference>
<dbReference type="SFLD" id="SFLDG01017">
    <property type="entry name" value="Polyprenyl_Transferase_Like"/>
    <property type="match status" value="1"/>
</dbReference>
<dbReference type="FunFam" id="1.10.600.10:FF:000001">
    <property type="entry name" value="Geranylgeranyl diphosphate synthase"/>
    <property type="match status" value="1"/>
</dbReference>
<keyword evidence="3 7" id="KW-0808">Transferase</keyword>
<keyword evidence="9" id="KW-1185">Reference proteome</keyword>
<name>W0DKD1_9GAMM</name>
<dbReference type="InterPro" id="IPR008949">
    <property type="entry name" value="Isoprenoid_synthase_dom_sf"/>
</dbReference>
<dbReference type="KEGG" id="tti:THITH_02625"/>
<comment type="similarity">
    <text evidence="2 7">Belongs to the FPP/GGPP synthase family.</text>
</comment>
<proteinExistence type="inferred from homology"/>
<dbReference type="PROSITE" id="PS00444">
    <property type="entry name" value="POLYPRENYL_SYNTHASE_2"/>
    <property type="match status" value="1"/>
</dbReference>
<dbReference type="InterPro" id="IPR033749">
    <property type="entry name" value="Polyprenyl_synt_CS"/>
</dbReference>
<sequence>MEAYQKRIEAFLDRTLDPEDAPVPELIAAMRYSTLGGGKRLRPLLVYATGQAVGAPDAALDAIAAAVEMIHVYSLIHDDLPAMDDDDLRRGKPTCHKVYGEASAILAGDALQALAFATLLDATAGVHADTRLGLAKELAHAAGIHGMAGGQAIDLASEGQSLNVTDLETMHRLKTGALIRASVLLPAQAGHADAETRARLGTYADCIGLAFQIRDDVLDVEGDPELLGKACGADSLLEKATFPALLGLEASRQRAAELVDEALENLQPFGTEADLLRFLARYIVERRH</sequence>
<dbReference type="Pfam" id="PF00348">
    <property type="entry name" value="polyprenyl_synt"/>
    <property type="match status" value="1"/>
</dbReference>
<evidence type="ECO:0000256" key="5">
    <source>
        <dbReference type="ARBA" id="ARBA00022842"/>
    </source>
</evidence>
<evidence type="ECO:0000256" key="1">
    <source>
        <dbReference type="ARBA" id="ARBA00001946"/>
    </source>
</evidence>
<dbReference type="Gene3D" id="1.10.600.10">
    <property type="entry name" value="Farnesyl Diphosphate Synthase"/>
    <property type="match status" value="1"/>
</dbReference>
<dbReference type="GO" id="GO:0016114">
    <property type="term" value="P:terpenoid biosynthetic process"/>
    <property type="evidence" value="ECO:0007669"/>
    <property type="project" value="UniProtKB-ARBA"/>
</dbReference>
<evidence type="ECO:0000256" key="7">
    <source>
        <dbReference type="RuleBase" id="RU004466"/>
    </source>
</evidence>
<evidence type="ECO:0000256" key="2">
    <source>
        <dbReference type="ARBA" id="ARBA00006706"/>
    </source>
</evidence>
<dbReference type="GO" id="GO:0004659">
    <property type="term" value="F:prenyltransferase activity"/>
    <property type="evidence" value="ECO:0007669"/>
    <property type="project" value="InterPro"/>
</dbReference>
<organism evidence="8 9">
    <name type="scientific">Thioalkalivibrio paradoxus ARh 1</name>
    <dbReference type="NCBI Taxonomy" id="713585"/>
    <lineage>
        <taxon>Bacteria</taxon>
        <taxon>Pseudomonadati</taxon>
        <taxon>Pseudomonadota</taxon>
        <taxon>Gammaproteobacteria</taxon>
        <taxon>Chromatiales</taxon>
        <taxon>Ectothiorhodospiraceae</taxon>
        <taxon>Thioalkalivibrio</taxon>
    </lineage>
</organism>
<dbReference type="Proteomes" id="UP000005289">
    <property type="component" value="Chromosome"/>
</dbReference>
<reference evidence="8 9" key="1">
    <citation type="submission" date="2013-12" db="EMBL/GenBank/DDBJ databases">
        <authorList>
            <consortium name="DOE Joint Genome Institute"/>
            <person name="Muyzer G."/>
            <person name="Huntemann M."/>
            <person name="Han J."/>
            <person name="Chen A."/>
            <person name="Kyrpides N."/>
            <person name="Mavromatis K."/>
            <person name="Markowitz V."/>
            <person name="Palaniappan K."/>
            <person name="Ivanova N."/>
            <person name="Schaumberg A."/>
            <person name="Pati A."/>
            <person name="Liolios K."/>
            <person name="Nordberg H.P."/>
            <person name="Cantor M.N."/>
            <person name="Hua S.X."/>
            <person name="Woyke T."/>
        </authorList>
    </citation>
    <scope>NUCLEOTIDE SEQUENCE [LARGE SCALE GENOMIC DNA]</scope>
    <source>
        <strain evidence="8 9">ARh 1</strain>
    </source>
</reference>
<dbReference type="InterPro" id="IPR053378">
    <property type="entry name" value="Prenyl_diphosphate_synthase"/>
</dbReference>
<dbReference type="GO" id="GO:0008654">
    <property type="term" value="P:phospholipid biosynthetic process"/>
    <property type="evidence" value="ECO:0007669"/>
    <property type="project" value="UniProtKB-ARBA"/>
</dbReference>
<gene>
    <name evidence="8" type="ORF">THITH_02625</name>
</gene>
<evidence type="ECO:0000313" key="8">
    <source>
        <dbReference type="EMBL" id="AHE97350.1"/>
    </source>
</evidence>
<dbReference type="PANTHER" id="PTHR43281:SF1">
    <property type="entry name" value="FARNESYL DIPHOSPHATE SYNTHASE"/>
    <property type="match status" value="1"/>
</dbReference>